<gene>
    <name evidence="1" type="ORF">SFSGTM_23670</name>
</gene>
<sequence length="405" mass="44704">MTTKNKTPDCVVTTNDKPNSCVDVPTLKKITVTYEIHPAGKITPKDNQKYGPSTKLNSLPFAVCVDSKVLSMYQSNPDKARDDSPLIRHEKESIRINSGQNTSLYLGSDARAGYRKYPVYEVTAGDNDIVVTINEKYGTHPNPDTDSKPVFQKTENGKDYYTASLTGDIWLKITHKFTSEEVDTLLASTSLSAPAKQAVSNIYAGNFDPDTSGNAAALTISLTPTYQLKIIWLSESLTNVRLNVSQYDAKSDIYTRVHPHTYAALIQAAISTGLTEVQLTSGWRPMLGSVLHRIGLGLDVKVIKNNAESISLHRNQAEYANYQHSTLGNEAEKEIDNFRDALLKEKDLVRQIFDPWKMDMNTSDQNAPTYNQGISANEKLHETHMHVTAVDAGLGFTGSTPATTK</sequence>
<proteinExistence type="predicted"/>
<organism evidence="1 2">
    <name type="scientific">Sulfuriferula nivalis</name>
    <dbReference type="NCBI Taxonomy" id="2675298"/>
    <lineage>
        <taxon>Bacteria</taxon>
        <taxon>Pseudomonadati</taxon>
        <taxon>Pseudomonadota</taxon>
        <taxon>Betaproteobacteria</taxon>
        <taxon>Nitrosomonadales</taxon>
        <taxon>Sulfuricellaceae</taxon>
        <taxon>Sulfuriferula</taxon>
    </lineage>
</organism>
<protein>
    <submittedName>
        <fullName evidence="1">Uncharacterized protein</fullName>
    </submittedName>
</protein>
<dbReference type="EMBL" id="AP021881">
    <property type="protein sequence ID" value="BBP01659.1"/>
    <property type="molecule type" value="Genomic_DNA"/>
</dbReference>
<accession>A0A809RIC1</accession>
<reference evidence="2" key="1">
    <citation type="submission" date="2019-11" db="EMBL/GenBank/DDBJ databases">
        <title>Isolation and characterization of a novel species in the genus Sulfuriferula.</title>
        <authorList>
            <person name="Mochizuki J."/>
            <person name="Kojima H."/>
            <person name="Fukui M."/>
        </authorList>
    </citation>
    <scope>NUCLEOTIDE SEQUENCE [LARGE SCALE GENOMIC DNA]</scope>
    <source>
        <strain evidence="2">SGTM</strain>
    </source>
</reference>
<dbReference type="Proteomes" id="UP000463939">
    <property type="component" value="Chromosome"/>
</dbReference>
<name>A0A809RIC1_9PROT</name>
<evidence type="ECO:0000313" key="2">
    <source>
        <dbReference type="Proteomes" id="UP000463939"/>
    </source>
</evidence>
<keyword evidence="2" id="KW-1185">Reference proteome</keyword>
<evidence type="ECO:0000313" key="1">
    <source>
        <dbReference type="EMBL" id="BBP01659.1"/>
    </source>
</evidence>
<dbReference type="AlphaFoldDB" id="A0A809RIC1"/>
<dbReference type="KEGG" id="sniv:SFSGTM_23670"/>